<name>A0ABV7IKE8_9RHOB</name>
<sequence length="145" mass="15330">MADLKLIIGSHMRAMVGRLGCFDAVAETINARWGAHTVKGTISRKVSGSLNWDVFDIVALEDALGCDPVTQTLVRRNIEAAVSGNNISPITDAAVISKENGEAIAALIQAGQSDCAGLRAEAICQLEEAERAIRAAKARLMQVGK</sequence>
<evidence type="ECO:0000313" key="2">
    <source>
        <dbReference type="Proteomes" id="UP001595557"/>
    </source>
</evidence>
<organism evidence="1 2">
    <name type="scientific">Paracoccus fontiphilus</name>
    <dbReference type="NCBI Taxonomy" id="1815556"/>
    <lineage>
        <taxon>Bacteria</taxon>
        <taxon>Pseudomonadati</taxon>
        <taxon>Pseudomonadota</taxon>
        <taxon>Alphaproteobacteria</taxon>
        <taxon>Rhodobacterales</taxon>
        <taxon>Paracoccaceae</taxon>
        <taxon>Paracoccus</taxon>
    </lineage>
</organism>
<gene>
    <name evidence="1" type="ORF">ACFOD7_14425</name>
</gene>
<dbReference type="Proteomes" id="UP001595557">
    <property type="component" value="Unassembled WGS sequence"/>
</dbReference>
<protein>
    <submittedName>
        <fullName evidence="1">Uncharacterized protein</fullName>
    </submittedName>
</protein>
<evidence type="ECO:0000313" key="1">
    <source>
        <dbReference type="EMBL" id="MFC3169245.1"/>
    </source>
</evidence>
<accession>A0ABV7IKE8</accession>
<keyword evidence="2" id="KW-1185">Reference proteome</keyword>
<dbReference type="EMBL" id="JBHRTE010000059">
    <property type="protein sequence ID" value="MFC3169245.1"/>
    <property type="molecule type" value="Genomic_DNA"/>
</dbReference>
<reference evidence="2" key="1">
    <citation type="journal article" date="2019" name="Int. J. Syst. Evol. Microbiol.">
        <title>The Global Catalogue of Microorganisms (GCM) 10K type strain sequencing project: providing services to taxonomists for standard genome sequencing and annotation.</title>
        <authorList>
            <consortium name="The Broad Institute Genomics Platform"/>
            <consortium name="The Broad Institute Genome Sequencing Center for Infectious Disease"/>
            <person name="Wu L."/>
            <person name="Ma J."/>
        </authorList>
    </citation>
    <scope>NUCLEOTIDE SEQUENCE [LARGE SCALE GENOMIC DNA]</scope>
    <source>
        <strain evidence="2">KCTC 52239</strain>
    </source>
</reference>
<dbReference type="RefSeq" id="WP_207464485.1">
    <property type="nucleotide sequence ID" value="NZ_JAFNAW010000001.1"/>
</dbReference>
<proteinExistence type="predicted"/>
<comment type="caution">
    <text evidence="1">The sequence shown here is derived from an EMBL/GenBank/DDBJ whole genome shotgun (WGS) entry which is preliminary data.</text>
</comment>